<dbReference type="NCBIfam" id="TIGR02281">
    <property type="entry name" value="clan_AA_DTGA"/>
    <property type="match status" value="1"/>
</dbReference>
<evidence type="ECO:0000313" key="2">
    <source>
        <dbReference type="Proteomes" id="UP000199527"/>
    </source>
</evidence>
<dbReference type="OrthoDB" id="185963at2"/>
<dbReference type="Proteomes" id="UP000199527">
    <property type="component" value="Unassembled WGS sequence"/>
</dbReference>
<evidence type="ECO:0000313" key="1">
    <source>
        <dbReference type="EMBL" id="SDI42851.1"/>
    </source>
</evidence>
<dbReference type="Gene3D" id="2.40.70.10">
    <property type="entry name" value="Acid Proteases"/>
    <property type="match status" value="1"/>
</dbReference>
<reference evidence="2" key="1">
    <citation type="submission" date="2016-10" db="EMBL/GenBank/DDBJ databases">
        <authorList>
            <person name="Varghese N."/>
            <person name="Submissions S."/>
        </authorList>
    </citation>
    <scope>NUCLEOTIDE SEQUENCE [LARGE SCALE GENOMIC DNA]</scope>
    <source>
        <strain evidence="2">DSM 23317</strain>
    </source>
</reference>
<dbReference type="CDD" id="cd05483">
    <property type="entry name" value="retropepsin_like_bacteria"/>
    <property type="match status" value="1"/>
</dbReference>
<dbReference type="Pfam" id="PF13975">
    <property type="entry name" value="gag-asp_proteas"/>
    <property type="match status" value="1"/>
</dbReference>
<protein>
    <submittedName>
        <fullName evidence="1">Aspartyl protease family protein</fullName>
    </submittedName>
</protein>
<keyword evidence="1" id="KW-0645">Protease</keyword>
<accession>A0A1G8KHF5</accession>
<dbReference type="InterPro" id="IPR001969">
    <property type="entry name" value="Aspartic_peptidase_AS"/>
</dbReference>
<name>A0A1G8KHF5_9GAMM</name>
<dbReference type="SUPFAM" id="SSF50630">
    <property type="entry name" value="Acid proteases"/>
    <property type="match status" value="1"/>
</dbReference>
<sequence length="166" mass="18213">MDKTRPTSPFGKPMLILAWLSLLGLLYLYFDDKLEQQFNPNQQPDAVGSELVLQQNQRGHYVVSGQLNQMPVTLMLDTGATTTSIPAHLAESLGLQAGAPFPVSTANGTVTVYRTQIETLKIGALTLYNLDASLNPGQHDDTILLGMNALRHLELVQRGQTLTIRK</sequence>
<dbReference type="InterPro" id="IPR011969">
    <property type="entry name" value="Clan_AA_Asp_peptidase_C"/>
</dbReference>
<dbReference type="PROSITE" id="PS00141">
    <property type="entry name" value="ASP_PROTEASE"/>
    <property type="match status" value="1"/>
</dbReference>
<keyword evidence="1" id="KW-0378">Hydrolase</keyword>
<dbReference type="RefSeq" id="WP_090361051.1">
    <property type="nucleotide sequence ID" value="NZ_FNEM01000001.1"/>
</dbReference>
<dbReference type="GO" id="GO:0004190">
    <property type="term" value="F:aspartic-type endopeptidase activity"/>
    <property type="evidence" value="ECO:0007669"/>
    <property type="project" value="InterPro"/>
</dbReference>
<gene>
    <name evidence="1" type="ORF">SAMN04488540_101376</name>
</gene>
<keyword evidence="2" id="KW-1185">Reference proteome</keyword>
<organism evidence="1 2">
    <name type="scientific">Ferrimonas sediminum</name>
    <dbReference type="NCBI Taxonomy" id="718193"/>
    <lineage>
        <taxon>Bacteria</taxon>
        <taxon>Pseudomonadati</taxon>
        <taxon>Pseudomonadota</taxon>
        <taxon>Gammaproteobacteria</taxon>
        <taxon>Alteromonadales</taxon>
        <taxon>Ferrimonadaceae</taxon>
        <taxon>Ferrimonas</taxon>
    </lineage>
</organism>
<dbReference type="InterPro" id="IPR034122">
    <property type="entry name" value="Retropepsin-like_bacterial"/>
</dbReference>
<dbReference type="AlphaFoldDB" id="A0A1G8KHF5"/>
<dbReference type="InterPro" id="IPR021109">
    <property type="entry name" value="Peptidase_aspartic_dom_sf"/>
</dbReference>
<dbReference type="GO" id="GO:0006508">
    <property type="term" value="P:proteolysis"/>
    <property type="evidence" value="ECO:0007669"/>
    <property type="project" value="UniProtKB-KW"/>
</dbReference>
<dbReference type="EMBL" id="FNEM01000001">
    <property type="protein sequence ID" value="SDI42851.1"/>
    <property type="molecule type" value="Genomic_DNA"/>
</dbReference>
<proteinExistence type="predicted"/>